<evidence type="ECO:0000256" key="6">
    <source>
        <dbReference type="SAM" id="Phobius"/>
    </source>
</evidence>
<dbReference type="PANTHER" id="PTHR30482:SF20">
    <property type="entry name" value="HIGH-AFFINITY BRANCHED-CHAIN AMINO ACID TRANSPORT SYSTEM PERMEASE PROTEIN LIVM"/>
    <property type="match status" value="1"/>
</dbReference>
<feature type="transmembrane region" description="Helical" evidence="6">
    <location>
        <begin position="261"/>
        <end position="282"/>
    </location>
</feature>
<evidence type="ECO:0000313" key="7">
    <source>
        <dbReference type="EMBL" id="NKE65656.1"/>
    </source>
</evidence>
<keyword evidence="4 6" id="KW-1133">Transmembrane helix</keyword>
<name>A0A7X6DEG5_9BURK</name>
<dbReference type="CDD" id="cd06581">
    <property type="entry name" value="TM_PBP1_LivM_like"/>
    <property type="match status" value="1"/>
</dbReference>
<dbReference type="EMBL" id="VTOX01000002">
    <property type="protein sequence ID" value="NKE65656.1"/>
    <property type="molecule type" value="Genomic_DNA"/>
</dbReference>
<dbReference type="InterPro" id="IPR001851">
    <property type="entry name" value="ABC_transp_permease"/>
</dbReference>
<evidence type="ECO:0000256" key="4">
    <source>
        <dbReference type="ARBA" id="ARBA00022989"/>
    </source>
</evidence>
<dbReference type="GO" id="GO:0005886">
    <property type="term" value="C:plasma membrane"/>
    <property type="evidence" value="ECO:0007669"/>
    <property type="project" value="UniProtKB-SubCell"/>
</dbReference>
<keyword evidence="5 6" id="KW-0472">Membrane</keyword>
<keyword evidence="3 6" id="KW-0812">Transmembrane</keyword>
<evidence type="ECO:0000256" key="2">
    <source>
        <dbReference type="ARBA" id="ARBA00022475"/>
    </source>
</evidence>
<keyword evidence="8" id="KW-1185">Reference proteome</keyword>
<accession>A0A7X6DEG5</accession>
<organism evidence="7 8">
    <name type="scientific">Ramlibacter lithotrophicus</name>
    <dbReference type="NCBI Taxonomy" id="2606681"/>
    <lineage>
        <taxon>Bacteria</taxon>
        <taxon>Pseudomonadati</taxon>
        <taxon>Pseudomonadota</taxon>
        <taxon>Betaproteobacteria</taxon>
        <taxon>Burkholderiales</taxon>
        <taxon>Comamonadaceae</taxon>
        <taxon>Ramlibacter</taxon>
    </lineage>
</organism>
<feature type="transmembrane region" description="Helical" evidence="6">
    <location>
        <begin position="129"/>
        <end position="150"/>
    </location>
</feature>
<reference evidence="7 8" key="1">
    <citation type="journal article" date="2020" name="Nature">
        <title>Bacterial chemolithoautotrophy via manganese oxidation.</title>
        <authorList>
            <person name="Yu H."/>
            <person name="Leadbetter J.R."/>
        </authorList>
    </citation>
    <scope>NUCLEOTIDE SEQUENCE [LARGE SCALE GENOMIC DNA]</scope>
    <source>
        <strain evidence="7 8">RBP-1</strain>
    </source>
</reference>
<comment type="subcellular location">
    <subcellularLocation>
        <location evidence="1">Cell membrane</location>
        <topology evidence="1">Multi-pass membrane protein</topology>
    </subcellularLocation>
</comment>
<feature type="transmembrane region" description="Helical" evidence="6">
    <location>
        <begin position="102"/>
        <end position="122"/>
    </location>
</feature>
<feature type="transmembrane region" description="Helical" evidence="6">
    <location>
        <begin position="170"/>
        <end position="190"/>
    </location>
</feature>
<dbReference type="PANTHER" id="PTHR30482">
    <property type="entry name" value="HIGH-AFFINITY BRANCHED-CHAIN AMINO ACID TRANSPORT SYSTEM PERMEASE"/>
    <property type="match status" value="1"/>
</dbReference>
<feature type="transmembrane region" description="Helical" evidence="6">
    <location>
        <begin position="294"/>
        <end position="316"/>
    </location>
</feature>
<dbReference type="InterPro" id="IPR043428">
    <property type="entry name" value="LivM-like"/>
</dbReference>
<keyword evidence="2" id="KW-1003">Cell membrane</keyword>
<dbReference type="AlphaFoldDB" id="A0A7X6DEG5"/>
<evidence type="ECO:0000256" key="5">
    <source>
        <dbReference type="ARBA" id="ARBA00023136"/>
    </source>
</evidence>
<evidence type="ECO:0000313" key="8">
    <source>
        <dbReference type="Proteomes" id="UP000521868"/>
    </source>
</evidence>
<feature type="transmembrane region" description="Helical" evidence="6">
    <location>
        <begin position="223"/>
        <end position="241"/>
    </location>
</feature>
<sequence>MSTTTALIPDTQAATRAQDRRIESLRTRIAGGVFALFLAGALAVPLVTSNISLAFYLLLWVTMASALNISAGFTGYLPFGFVVFYGIGAYTTGILYRIAGWPIGLALAAAGAAGILLSLLLAPTLRLKGVYFGIVSLALASIVRLVLANLPDRITGGSNGIILSGANNPILSYYAMWAVAAMTLATVLWISASALGKALKAIRDDDEAAAVVGIRVARTRLRAWVLAAFFPALAGGVEAWYTNVVDPEAAFSVLITAKSIIYAMAGGFGTVLGPLVGTGVLLGIDHVIWQRFPLVNLLLLGLFIVLLMLFLPRGILGSLVQRKPWLRRYIA</sequence>
<dbReference type="GO" id="GO:0015658">
    <property type="term" value="F:branched-chain amino acid transmembrane transporter activity"/>
    <property type="evidence" value="ECO:0007669"/>
    <property type="project" value="InterPro"/>
</dbReference>
<evidence type="ECO:0000256" key="3">
    <source>
        <dbReference type="ARBA" id="ARBA00022692"/>
    </source>
</evidence>
<comment type="caution">
    <text evidence="7">The sequence shown here is derived from an EMBL/GenBank/DDBJ whole genome shotgun (WGS) entry which is preliminary data.</text>
</comment>
<dbReference type="Proteomes" id="UP000521868">
    <property type="component" value="Unassembled WGS sequence"/>
</dbReference>
<feature type="transmembrane region" description="Helical" evidence="6">
    <location>
        <begin position="76"/>
        <end position="96"/>
    </location>
</feature>
<dbReference type="Pfam" id="PF02653">
    <property type="entry name" value="BPD_transp_2"/>
    <property type="match status" value="1"/>
</dbReference>
<evidence type="ECO:0000256" key="1">
    <source>
        <dbReference type="ARBA" id="ARBA00004651"/>
    </source>
</evidence>
<gene>
    <name evidence="7" type="ORF">RAMLITH_07455</name>
</gene>
<protein>
    <submittedName>
        <fullName evidence="7">Branched-chain amino acid ABC transporter permease</fullName>
    </submittedName>
</protein>
<proteinExistence type="predicted"/>